<reference evidence="10 11" key="1">
    <citation type="journal article" date="2012" name="Appl. Environ. Microbiol.">
        <title>Short-read sequencing for genomic analysis of the brown rot fungus Fibroporia radiculosa.</title>
        <authorList>
            <person name="Tang J.D."/>
            <person name="Perkins A.D."/>
            <person name="Sonstegard T.S."/>
            <person name="Schroeder S.G."/>
            <person name="Burgess S.C."/>
            <person name="Diehl S.V."/>
        </authorList>
    </citation>
    <scope>NUCLEOTIDE SEQUENCE [LARGE SCALE GENOMIC DNA]</scope>
    <source>
        <strain evidence="10 11">TFFH 294</strain>
    </source>
</reference>
<dbReference type="RefSeq" id="XP_012182972.1">
    <property type="nucleotide sequence ID" value="XM_012327582.1"/>
</dbReference>
<evidence type="ECO:0000256" key="3">
    <source>
        <dbReference type="ARBA" id="ARBA00022723"/>
    </source>
</evidence>
<feature type="region of interest" description="Disordered" evidence="9">
    <location>
        <begin position="519"/>
        <end position="623"/>
    </location>
</feature>
<proteinExistence type="inferred from homology"/>
<dbReference type="GO" id="GO:0000995">
    <property type="term" value="F:RNA polymerase III general transcription initiation factor activity"/>
    <property type="evidence" value="ECO:0007669"/>
    <property type="project" value="TreeGrafter"/>
</dbReference>
<keyword evidence="11" id="KW-1185">Reference proteome</keyword>
<dbReference type="EMBL" id="HE797124">
    <property type="protein sequence ID" value="CCM03689.1"/>
    <property type="molecule type" value="Genomic_DNA"/>
</dbReference>
<dbReference type="GO" id="GO:0001006">
    <property type="term" value="F:RNA polymerase III type 3 promoter sequence-specific DNA binding"/>
    <property type="evidence" value="ECO:0007669"/>
    <property type="project" value="TreeGrafter"/>
</dbReference>
<dbReference type="GeneID" id="24098600"/>
<evidence type="ECO:0000256" key="8">
    <source>
        <dbReference type="ARBA" id="ARBA00023242"/>
    </source>
</evidence>
<dbReference type="PANTHER" id="PTHR11618:SF4">
    <property type="entry name" value="TRANSCRIPTION FACTOR IIIB 90 KDA SUBUNIT"/>
    <property type="match status" value="1"/>
</dbReference>
<dbReference type="CDD" id="cd00043">
    <property type="entry name" value="CYCLIN_SF"/>
    <property type="match status" value="1"/>
</dbReference>
<dbReference type="STRING" id="599839.J4H3R2"/>
<dbReference type="HOGENOM" id="CLU_030895_0_0_1"/>
<dbReference type="GO" id="GO:0097550">
    <property type="term" value="C:transcription preinitiation complex"/>
    <property type="evidence" value="ECO:0007669"/>
    <property type="project" value="TreeGrafter"/>
</dbReference>
<keyword evidence="3" id="KW-0479">Metal-binding</keyword>
<dbReference type="PANTHER" id="PTHR11618">
    <property type="entry name" value="TRANSCRIPTION INITIATION FACTOR IIB-RELATED"/>
    <property type="match status" value="1"/>
</dbReference>
<accession>J4H3R2</accession>
<dbReference type="InParanoid" id="J4H3R2"/>
<keyword evidence="4" id="KW-0863">Zinc-finger</keyword>
<protein>
    <recommendedName>
        <fullName evidence="12">TFIIB-type domain-containing protein</fullName>
    </recommendedName>
</protein>
<dbReference type="GO" id="GO:0008270">
    <property type="term" value="F:zinc ion binding"/>
    <property type="evidence" value="ECO:0007669"/>
    <property type="project" value="UniProtKB-KW"/>
</dbReference>
<evidence type="ECO:0000256" key="7">
    <source>
        <dbReference type="ARBA" id="ARBA00023163"/>
    </source>
</evidence>
<dbReference type="GO" id="GO:0000126">
    <property type="term" value="C:transcription factor TFIIIB complex"/>
    <property type="evidence" value="ECO:0007669"/>
    <property type="project" value="TreeGrafter"/>
</dbReference>
<evidence type="ECO:0000256" key="9">
    <source>
        <dbReference type="SAM" id="MobiDB-lite"/>
    </source>
</evidence>
<name>J4H3R2_9APHY</name>
<evidence type="ECO:0008006" key="12">
    <source>
        <dbReference type="Google" id="ProtNLM"/>
    </source>
</evidence>
<dbReference type="Proteomes" id="UP000006352">
    <property type="component" value="Unassembled WGS sequence"/>
</dbReference>
<evidence type="ECO:0000256" key="5">
    <source>
        <dbReference type="ARBA" id="ARBA00022833"/>
    </source>
</evidence>
<gene>
    <name evidence="10" type="ORF">FIBRA_05833</name>
</gene>
<evidence type="ECO:0000313" key="11">
    <source>
        <dbReference type="Proteomes" id="UP000006352"/>
    </source>
</evidence>
<evidence type="ECO:0000313" key="10">
    <source>
        <dbReference type="EMBL" id="CCM03689.1"/>
    </source>
</evidence>
<dbReference type="OrthoDB" id="2527864at2759"/>
<evidence type="ECO:0000256" key="6">
    <source>
        <dbReference type="ARBA" id="ARBA00023015"/>
    </source>
</evidence>
<dbReference type="InterPro" id="IPR036915">
    <property type="entry name" value="Cyclin-like_sf"/>
</dbReference>
<keyword evidence="8" id="KW-0539">Nucleus</keyword>
<keyword evidence="5" id="KW-0862">Zinc</keyword>
<evidence type="ECO:0000256" key="1">
    <source>
        <dbReference type="ARBA" id="ARBA00004123"/>
    </source>
</evidence>
<evidence type="ECO:0000256" key="2">
    <source>
        <dbReference type="ARBA" id="ARBA00010857"/>
    </source>
</evidence>
<dbReference type="SUPFAM" id="SSF47954">
    <property type="entry name" value="Cyclin-like"/>
    <property type="match status" value="1"/>
</dbReference>
<dbReference type="GO" id="GO:0005634">
    <property type="term" value="C:nucleus"/>
    <property type="evidence" value="ECO:0007669"/>
    <property type="project" value="UniProtKB-SubCell"/>
</dbReference>
<dbReference type="Gene3D" id="1.10.472.170">
    <property type="match status" value="1"/>
</dbReference>
<evidence type="ECO:0000256" key="4">
    <source>
        <dbReference type="ARBA" id="ARBA00022771"/>
    </source>
</evidence>
<keyword evidence="6" id="KW-0805">Transcription regulation</keyword>
<dbReference type="InterPro" id="IPR000812">
    <property type="entry name" value="TFIIB"/>
</dbReference>
<comment type="subcellular location">
    <subcellularLocation>
        <location evidence="1">Nucleus</location>
    </subcellularLocation>
</comment>
<organism evidence="10 11">
    <name type="scientific">Fibroporia radiculosa</name>
    <dbReference type="NCBI Taxonomy" id="599839"/>
    <lineage>
        <taxon>Eukaryota</taxon>
        <taxon>Fungi</taxon>
        <taxon>Dikarya</taxon>
        <taxon>Basidiomycota</taxon>
        <taxon>Agaricomycotina</taxon>
        <taxon>Agaricomycetes</taxon>
        <taxon>Polyporales</taxon>
        <taxon>Fibroporiaceae</taxon>
        <taxon>Fibroporia</taxon>
    </lineage>
</organism>
<comment type="similarity">
    <text evidence="2">Belongs to the TFIIB family.</text>
</comment>
<sequence length="623" mass="68397">MSGRCEECGEDTVWESDLGSAICTHCGTLADPTQSVLTSHLEPTENSTRDLHWTTLPGGTLKGRNGWALSGQGKEARDRANTIVMHEFIRSLAARLCSPGTAVRAQGLFDQAMRRGQFRWGRKAKLVAGAAISIAFRESRKSDSISDIAYVLDEPSVAVSRTLTSIVALLQLRLISADPSVHLPTLRAHLLSLAQDASSTLPVKLRTVLNQLIPRIPTVMQISSSLSTLVSRTNILSNVPSPPTACAILMLSLEGELLSSLPHAGALAQTLGARFSISKGTVMHRYKAIYDLLENWIREVPWLEAHERKKGGTGRSKIAKRVVVSRGLKDVVQFQEEIWRKKLDGQTRLHLELEIDENEATDDERERDGDASRGVLHVLEGNDAGTLLRSLPVAKQDDVILSAPPRKKRKTVHERSVATASQFLLNSGSTGPTCSSSRASDGDTSDLLTHLLTADAFNLSHAFSRAPTRLQMLATSRGGAEEFNIPDEELFDEGELENLFRTDEEVAILRTTMDWDDDEEVDATSSDDGPRARKRKRSKQNNEECEAFAQSKPGGTKRINMDALQKLLDPSYNINEETDESENSDSEGAQYGDAPVGNDGEIVEEWRPLSPGGHGFDEDRYDV</sequence>
<dbReference type="AlphaFoldDB" id="J4H3R2"/>
<feature type="compositionally biased region" description="Acidic residues" evidence="9">
    <location>
        <begin position="576"/>
        <end position="585"/>
    </location>
</feature>
<keyword evidence="7" id="KW-0804">Transcription</keyword>
<dbReference type="GO" id="GO:0070897">
    <property type="term" value="P:transcription preinitiation complex assembly"/>
    <property type="evidence" value="ECO:0007669"/>
    <property type="project" value="InterPro"/>
</dbReference>